<dbReference type="RefSeq" id="WP_108115989.1">
    <property type="nucleotide sequence ID" value="NZ_QBKT01000008.1"/>
</dbReference>
<dbReference type="AlphaFoldDB" id="A0A2T6BUV4"/>
<reference evidence="1 2" key="1">
    <citation type="submission" date="2018-04" db="EMBL/GenBank/DDBJ databases">
        <title>Genomic Encyclopedia of Archaeal and Bacterial Type Strains, Phase II (KMG-II): from individual species to whole genera.</title>
        <authorList>
            <person name="Goeker M."/>
        </authorList>
    </citation>
    <scope>NUCLEOTIDE SEQUENCE [LARGE SCALE GENOMIC DNA]</scope>
    <source>
        <strain evidence="1 2">DSM 25731</strain>
    </source>
</reference>
<gene>
    <name evidence="1" type="ORF">C8N46_108145</name>
</gene>
<name>A0A2T6BUV4_9FLAO</name>
<dbReference type="Proteomes" id="UP000244090">
    <property type="component" value="Unassembled WGS sequence"/>
</dbReference>
<evidence type="ECO:0000313" key="2">
    <source>
        <dbReference type="Proteomes" id="UP000244090"/>
    </source>
</evidence>
<dbReference type="InterPro" id="IPR005901">
    <property type="entry name" value="GLPGLI"/>
</dbReference>
<keyword evidence="2" id="KW-1185">Reference proteome</keyword>
<proteinExistence type="predicted"/>
<comment type="caution">
    <text evidence="1">The sequence shown here is derived from an EMBL/GenBank/DDBJ whole genome shotgun (WGS) entry which is preliminary data.</text>
</comment>
<accession>A0A2T6BUV4</accession>
<dbReference type="NCBIfam" id="TIGR01200">
    <property type="entry name" value="GLPGLI"/>
    <property type="match status" value="1"/>
</dbReference>
<sequence>MIRFKRNGFILFLAIASFIAISWKQPDNAKYIQKTRKQIIKLTYTSTPVSQYRMTESDMKSSPTRASIYDFMKGITDYYSLYINLKNRSSIYVLDSTQQVRPMGWENPRTRAALSDTVLFSIKTPKNITLKHEWVMNQTFYTEGKVGDIKWELTNEERVIDGLNCVKAISDEDSYPMLTVWYTKDIPVSNGPSIYQGLPGLVVRAEDYFRTIQLSKIEYLDDVSKFKKLYETKYNTFLEEKNRKKHYGIEPILLIKKGDMANSSYEFFHKKPYKRPNRK</sequence>
<organism evidence="1 2">
    <name type="scientific">Kordia periserrulae</name>
    <dbReference type="NCBI Taxonomy" id="701523"/>
    <lineage>
        <taxon>Bacteria</taxon>
        <taxon>Pseudomonadati</taxon>
        <taxon>Bacteroidota</taxon>
        <taxon>Flavobacteriia</taxon>
        <taxon>Flavobacteriales</taxon>
        <taxon>Flavobacteriaceae</taxon>
        <taxon>Kordia</taxon>
    </lineage>
</organism>
<dbReference type="EMBL" id="QBKT01000008">
    <property type="protein sequence ID" value="PTX59832.1"/>
    <property type="molecule type" value="Genomic_DNA"/>
</dbReference>
<evidence type="ECO:0000313" key="1">
    <source>
        <dbReference type="EMBL" id="PTX59832.1"/>
    </source>
</evidence>
<dbReference type="OrthoDB" id="1256136at2"/>
<protein>
    <submittedName>
        <fullName evidence="1">GLPGLI family protein</fullName>
    </submittedName>
</protein>
<dbReference type="Pfam" id="PF09697">
    <property type="entry name" value="Porph_ging"/>
    <property type="match status" value="1"/>
</dbReference>